<dbReference type="Proteomes" id="UP000216947">
    <property type="component" value="Unassembled WGS sequence"/>
</dbReference>
<feature type="transmembrane region" description="Helical" evidence="12">
    <location>
        <begin position="129"/>
        <end position="147"/>
    </location>
</feature>
<keyword evidence="10 12" id="KW-0408">Iron</keyword>
<dbReference type="GO" id="GO:0005886">
    <property type="term" value="C:plasma membrane"/>
    <property type="evidence" value="ECO:0007669"/>
    <property type="project" value="UniProtKB-SubCell"/>
</dbReference>
<evidence type="ECO:0000256" key="8">
    <source>
        <dbReference type="ARBA" id="ARBA00022982"/>
    </source>
</evidence>
<feature type="transmembrane region" description="Helical" evidence="12">
    <location>
        <begin position="96"/>
        <end position="117"/>
    </location>
</feature>
<dbReference type="GO" id="GO:0019646">
    <property type="term" value="P:aerobic electron transport chain"/>
    <property type="evidence" value="ECO:0007669"/>
    <property type="project" value="InterPro"/>
</dbReference>
<comment type="caution">
    <text evidence="13">The sequence shown here is derived from an EMBL/GenBank/DDBJ whole genome shotgun (WGS) entry which is preliminary data.</text>
</comment>
<comment type="similarity">
    <text evidence="2 12">Belongs to the cytochrome ubiquinol oxidase subunit 1 family.</text>
</comment>
<dbReference type="GO" id="GO:0046872">
    <property type="term" value="F:metal ion binding"/>
    <property type="evidence" value="ECO:0007669"/>
    <property type="project" value="UniProtKB-UniRule"/>
</dbReference>
<feature type="transmembrane region" description="Helical" evidence="12">
    <location>
        <begin position="356"/>
        <end position="377"/>
    </location>
</feature>
<dbReference type="InterPro" id="IPR002585">
    <property type="entry name" value="Cyt-d_ubiquinol_oxidase_su_1"/>
</dbReference>
<feature type="transmembrane region" description="Helical" evidence="12">
    <location>
        <begin position="219"/>
        <end position="236"/>
    </location>
</feature>
<accession>A0A261R0W5</accession>
<evidence type="ECO:0000256" key="12">
    <source>
        <dbReference type="PIRNR" id="PIRNR006446"/>
    </source>
</evidence>
<dbReference type="EMBL" id="NEVK01000006">
    <property type="protein sequence ID" value="OZI18260.1"/>
    <property type="molecule type" value="Genomic_DNA"/>
</dbReference>
<evidence type="ECO:0000256" key="1">
    <source>
        <dbReference type="ARBA" id="ARBA00004651"/>
    </source>
</evidence>
<keyword evidence="9 12" id="KW-1133">Transmembrane helix</keyword>
<dbReference type="OrthoDB" id="9807042at2"/>
<dbReference type="PANTHER" id="PTHR30365">
    <property type="entry name" value="CYTOCHROME D UBIQUINOL OXIDASE"/>
    <property type="match status" value="1"/>
</dbReference>
<keyword evidence="4 12" id="KW-1003">Cell membrane</keyword>
<dbReference type="Pfam" id="PF01654">
    <property type="entry name" value="Cyt_bd_oxida_I"/>
    <property type="match status" value="1"/>
</dbReference>
<proteinExistence type="inferred from homology"/>
<evidence type="ECO:0000256" key="9">
    <source>
        <dbReference type="ARBA" id="ARBA00022989"/>
    </source>
</evidence>
<keyword evidence="5 12" id="KW-0349">Heme</keyword>
<dbReference type="RefSeq" id="WP_094797144.1">
    <property type="nucleotide sequence ID" value="NZ_NEVI01000017.1"/>
</dbReference>
<dbReference type="PANTHER" id="PTHR30365:SF14">
    <property type="entry name" value="CYTOCHROME BD MENAQUINOL OXIDASE SUBUNIT I-RELATED"/>
    <property type="match status" value="1"/>
</dbReference>
<organism evidence="13 14">
    <name type="scientific">Bordetella genomosp. 7</name>
    <dbReference type="NCBI Taxonomy" id="1416805"/>
    <lineage>
        <taxon>Bacteria</taxon>
        <taxon>Pseudomonadati</taxon>
        <taxon>Pseudomonadota</taxon>
        <taxon>Betaproteobacteria</taxon>
        <taxon>Burkholderiales</taxon>
        <taxon>Alcaligenaceae</taxon>
        <taxon>Bordetella</taxon>
    </lineage>
</organism>
<evidence type="ECO:0000313" key="14">
    <source>
        <dbReference type="Proteomes" id="UP000216947"/>
    </source>
</evidence>
<evidence type="ECO:0000256" key="11">
    <source>
        <dbReference type="ARBA" id="ARBA00023136"/>
    </source>
</evidence>
<evidence type="ECO:0000256" key="6">
    <source>
        <dbReference type="ARBA" id="ARBA00022692"/>
    </source>
</evidence>
<dbReference type="PIRSF" id="PIRSF006446">
    <property type="entry name" value="Cyt_quinol_oxidase_1"/>
    <property type="match status" value="1"/>
</dbReference>
<comment type="subcellular location">
    <subcellularLocation>
        <location evidence="12">Cell inner membrane</location>
    </subcellularLocation>
    <subcellularLocation>
        <location evidence="1">Cell membrane</location>
        <topology evidence="1">Multi-pass membrane protein</topology>
    </subcellularLocation>
</comment>
<keyword evidence="8 12" id="KW-0249">Electron transport</keyword>
<dbReference type="GO" id="GO:0070069">
    <property type="term" value="C:cytochrome complex"/>
    <property type="evidence" value="ECO:0007669"/>
    <property type="project" value="UniProtKB-UniRule"/>
</dbReference>
<keyword evidence="14" id="KW-1185">Reference proteome</keyword>
<sequence length="454" mass="49634">MDLSPLVLARIQFAANLTFHILFPAINIALAWILLYFKLRWRSTGDVAWLDAYRFWIRVFALSFGLGVVSGLTMSFQFGTTFPGFMERAGNVVGPLMGYEVMTAFFLEAGFLGIMLFGRGRVPEWVHTLAMSLVAFGVTLSAFWILVANSWMQTPAGAEMIDGKFYPTDWLQILFNASLPLRFSHMLLASVVTAAFVVLGVSAWQALRRPLRPGERKAFMTGLVLAAAVIPVQMLVGDTAGRLAAQTQPAKIAAIEGLWETQKGAGTVLIGWPDEATRSNKWAITIPYGASLLITHSLDGEVQGLNDFPDAHPPVAPVFFSFRIMAGVGVLMVLSSWGGLWLLRKRRWNPDALPRWALQGLAAMTFSGWVATVAGWYTAEIGRQPWVVYGHIRSAEVVADQPAAAFALSLSGFLLLYTFLLVSYIGTLVYQANKGIEPSQPARPAPAAMGELDG</sequence>
<keyword evidence="7 12" id="KW-0479">Metal-binding</keyword>
<keyword evidence="11 12" id="KW-0472">Membrane</keyword>
<keyword evidence="3 12" id="KW-0813">Transport</keyword>
<feature type="transmembrane region" description="Helical" evidence="12">
    <location>
        <begin position="403"/>
        <end position="430"/>
    </location>
</feature>
<evidence type="ECO:0000256" key="7">
    <source>
        <dbReference type="ARBA" id="ARBA00022723"/>
    </source>
</evidence>
<keyword evidence="6 12" id="KW-0812">Transmembrane</keyword>
<dbReference type="AlphaFoldDB" id="A0A261R0W5"/>
<evidence type="ECO:0000256" key="4">
    <source>
        <dbReference type="ARBA" id="ARBA00022475"/>
    </source>
</evidence>
<feature type="transmembrane region" description="Helical" evidence="12">
    <location>
        <begin position="55"/>
        <end position="76"/>
    </location>
</feature>
<dbReference type="GO" id="GO:0016682">
    <property type="term" value="F:oxidoreductase activity, acting on diphenols and related substances as donors, oxygen as acceptor"/>
    <property type="evidence" value="ECO:0007669"/>
    <property type="project" value="TreeGrafter"/>
</dbReference>
<feature type="transmembrane region" description="Helical" evidence="12">
    <location>
        <begin position="186"/>
        <end position="207"/>
    </location>
</feature>
<evidence type="ECO:0000256" key="5">
    <source>
        <dbReference type="ARBA" id="ARBA00022617"/>
    </source>
</evidence>
<feature type="transmembrane region" description="Helical" evidence="12">
    <location>
        <begin position="324"/>
        <end position="344"/>
    </location>
</feature>
<evidence type="ECO:0000256" key="3">
    <source>
        <dbReference type="ARBA" id="ARBA00022448"/>
    </source>
</evidence>
<reference evidence="14" key="1">
    <citation type="submission" date="2017-05" db="EMBL/GenBank/DDBJ databases">
        <title>Complete and WGS of Bordetella genogroups.</title>
        <authorList>
            <person name="Spilker T."/>
            <person name="Lipuma J."/>
        </authorList>
    </citation>
    <scope>NUCLEOTIDE SEQUENCE [LARGE SCALE GENOMIC DNA]</scope>
    <source>
        <strain evidence="14">AU18089</strain>
    </source>
</reference>
<feature type="transmembrane region" description="Helical" evidence="12">
    <location>
        <begin position="13"/>
        <end position="35"/>
    </location>
</feature>
<evidence type="ECO:0000256" key="2">
    <source>
        <dbReference type="ARBA" id="ARBA00009819"/>
    </source>
</evidence>
<gene>
    <name evidence="13" type="ORF">CAL19_14555</name>
</gene>
<dbReference type="GO" id="GO:0020037">
    <property type="term" value="F:heme binding"/>
    <property type="evidence" value="ECO:0007669"/>
    <property type="project" value="TreeGrafter"/>
</dbReference>
<protein>
    <submittedName>
        <fullName evidence="13">Cytochrome ubiquinol oxidase subunit I</fullName>
    </submittedName>
</protein>
<evidence type="ECO:0000313" key="13">
    <source>
        <dbReference type="EMBL" id="OZI18260.1"/>
    </source>
</evidence>
<name>A0A261R0W5_9BORD</name>
<dbReference type="GO" id="GO:0009055">
    <property type="term" value="F:electron transfer activity"/>
    <property type="evidence" value="ECO:0007669"/>
    <property type="project" value="UniProtKB-UniRule"/>
</dbReference>
<evidence type="ECO:0000256" key="10">
    <source>
        <dbReference type="ARBA" id="ARBA00023004"/>
    </source>
</evidence>